<name>A0ABW3AMI1_9SPHI</name>
<dbReference type="Proteomes" id="UP001597010">
    <property type="component" value="Unassembled WGS sequence"/>
</dbReference>
<comment type="caution">
    <text evidence="1">The sequence shown here is derived from an EMBL/GenBank/DDBJ whole genome shotgun (WGS) entry which is preliminary data.</text>
</comment>
<dbReference type="EMBL" id="JBHTHZ010000001">
    <property type="protein sequence ID" value="MFD0792187.1"/>
    <property type="molecule type" value="Genomic_DNA"/>
</dbReference>
<evidence type="ECO:0000313" key="2">
    <source>
        <dbReference type="Proteomes" id="UP001597010"/>
    </source>
</evidence>
<evidence type="ECO:0000313" key="1">
    <source>
        <dbReference type="EMBL" id="MFD0792187.1"/>
    </source>
</evidence>
<keyword evidence="2" id="KW-1185">Reference proteome</keyword>
<gene>
    <name evidence="1" type="ORF">ACFQZX_01085</name>
</gene>
<organism evidence="1 2">
    <name type="scientific">Mucilaginibacter litoreus</name>
    <dbReference type="NCBI Taxonomy" id="1048221"/>
    <lineage>
        <taxon>Bacteria</taxon>
        <taxon>Pseudomonadati</taxon>
        <taxon>Bacteroidota</taxon>
        <taxon>Sphingobacteriia</taxon>
        <taxon>Sphingobacteriales</taxon>
        <taxon>Sphingobacteriaceae</taxon>
        <taxon>Mucilaginibacter</taxon>
    </lineage>
</organism>
<reference evidence="2" key="1">
    <citation type="journal article" date="2019" name="Int. J. Syst. Evol. Microbiol.">
        <title>The Global Catalogue of Microorganisms (GCM) 10K type strain sequencing project: providing services to taxonomists for standard genome sequencing and annotation.</title>
        <authorList>
            <consortium name="The Broad Institute Genomics Platform"/>
            <consortium name="The Broad Institute Genome Sequencing Center for Infectious Disease"/>
            <person name="Wu L."/>
            <person name="Ma J."/>
        </authorList>
    </citation>
    <scope>NUCLEOTIDE SEQUENCE [LARGE SCALE GENOMIC DNA]</scope>
    <source>
        <strain evidence="2">CCUG 61484</strain>
    </source>
</reference>
<proteinExistence type="predicted"/>
<accession>A0ABW3AMI1</accession>
<protein>
    <submittedName>
        <fullName evidence="1">Uncharacterized protein</fullName>
    </submittedName>
</protein>
<sequence length="129" mass="14976">MKTKEQILNDYYSHGADGQPEITADGLLKAMEEYRLQTEEAAFNAGREMHDTAFKYQSFTDYRAGLNTKPNEPTEAERIKLVAESIVEQFLPDDPTTQHFAFEFKTDGKQYTAHYIRNAQGYWEYESFV</sequence>
<dbReference type="RefSeq" id="WP_377110894.1">
    <property type="nucleotide sequence ID" value="NZ_JBHTHZ010000001.1"/>
</dbReference>